<accession>A0A1G4MB69</accession>
<feature type="compositionally biased region" description="Basic residues" evidence="1">
    <location>
        <begin position="106"/>
        <end position="121"/>
    </location>
</feature>
<reference evidence="2 3" key="1">
    <citation type="submission" date="2016-03" db="EMBL/GenBank/DDBJ databases">
        <authorList>
            <person name="Devillers H."/>
        </authorList>
    </citation>
    <scope>NUCLEOTIDE SEQUENCE [LARGE SCALE GENOMIC DNA]</scope>
    <source>
        <strain evidence="2">CBS 6772</strain>
    </source>
</reference>
<protein>
    <submittedName>
        <fullName evidence="2">LAFE_0D05094g1_1</fullName>
    </submittedName>
</protein>
<feature type="region of interest" description="Disordered" evidence="1">
    <location>
        <begin position="1"/>
        <end position="20"/>
    </location>
</feature>
<proteinExistence type="predicted"/>
<dbReference type="EMBL" id="LT598492">
    <property type="protein sequence ID" value="SCW01101.1"/>
    <property type="molecule type" value="Genomic_DNA"/>
</dbReference>
<keyword evidence="3" id="KW-1185">Reference proteome</keyword>
<dbReference type="AlphaFoldDB" id="A0A1G4MB69"/>
<name>A0A1G4MB69_LACFM</name>
<evidence type="ECO:0000313" key="3">
    <source>
        <dbReference type="Proteomes" id="UP000190831"/>
    </source>
</evidence>
<evidence type="ECO:0000256" key="1">
    <source>
        <dbReference type="SAM" id="MobiDB-lite"/>
    </source>
</evidence>
<organism evidence="2 3">
    <name type="scientific">Lachancea fermentati</name>
    <name type="common">Zygosaccharomyces fermentati</name>
    <dbReference type="NCBI Taxonomy" id="4955"/>
    <lineage>
        <taxon>Eukaryota</taxon>
        <taxon>Fungi</taxon>
        <taxon>Dikarya</taxon>
        <taxon>Ascomycota</taxon>
        <taxon>Saccharomycotina</taxon>
        <taxon>Saccharomycetes</taxon>
        <taxon>Saccharomycetales</taxon>
        <taxon>Saccharomycetaceae</taxon>
        <taxon>Lachancea</taxon>
    </lineage>
</organism>
<feature type="compositionally biased region" description="Basic and acidic residues" evidence="1">
    <location>
        <begin position="1"/>
        <end position="18"/>
    </location>
</feature>
<sequence>MGLVYRGREEPDGNENHSETTAAELLSRTKHTAAYSARRRTAHDDGVQHTTTPLRPSACTHRTSYKHTTAHTAHHRLRPQVRHAAPATPAQTKEAAVTCGAAARSGRGHPHTGRRRRRRPCLRPPPNVSLRSILDSRVSFQRSTTVLMRWDLAARPLRCMVSGHSFFF</sequence>
<feature type="region of interest" description="Disordered" evidence="1">
    <location>
        <begin position="101"/>
        <end position="126"/>
    </location>
</feature>
<dbReference type="Proteomes" id="UP000190831">
    <property type="component" value="Chromosome D"/>
</dbReference>
<feature type="region of interest" description="Disordered" evidence="1">
    <location>
        <begin position="35"/>
        <end position="57"/>
    </location>
</feature>
<evidence type="ECO:0000313" key="2">
    <source>
        <dbReference type="EMBL" id="SCW01101.1"/>
    </source>
</evidence>
<gene>
    <name evidence="2" type="ORF">LAFE_0D05094G</name>
</gene>